<evidence type="ECO:0000313" key="1">
    <source>
        <dbReference type="EMBL" id="AFC43038.1"/>
    </source>
</evidence>
<proteinExistence type="predicted"/>
<sequence length="37" mass="3935">MGPDVSRVAMAMHTWGTGALDAQSHHGKRINISACAR</sequence>
<gene>
    <name evidence="1" type="ordered locus">OCU_18190</name>
</gene>
<dbReference type="EMBL" id="CP003322">
    <property type="protein sequence ID" value="AFC43038.1"/>
    <property type="molecule type" value="Genomic_DNA"/>
</dbReference>
<dbReference type="AlphaFoldDB" id="H8IQC6"/>
<dbReference type="KEGG" id="mia:OCU_18190"/>
<organism evidence="1 2">
    <name type="scientific">Mycobacterium intracellulare (strain ATCC 13950 / DSM 43223 / JCM 6384 / NCTC 13025 / 3600)</name>
    <dbReference type="NCBI Taxonomy" id="487521"/>
    <lineage>
        <taxon>Bacteria</taxon>
        <taxon>Bacillati</taxon>
        <taxon>Actinomycetota</taxon>
        <taxon>Actinomycetes</taxon>
        <taxon>Mycobacteriales</taxon>
        <taxon>Mycobacteriaceae</taxon>
        <taxon>Mycobacterium</taxon>
        <taxon>Mycobacterium avium complex (MAC)</taxon>
    </lineage>
</organism>
<name>H8IQC6_MYCIA</name>
<reference evidence="1 2" key="1">
    <citation type="journal article" date="2012" name="J. Bacteriol.">
        <title>Complete genome sequence of Mycobacterium intracellulare strain ATCC 13950T.</title>
        <authorList>
            <person name="Kim B.J."/>
            <person name="Choi B.S."/>
            <person name="Lim J.S."/>
            <person name="Choi I.Y."/>
            <person name="Lee J.H."/>
            <person name="Chun J."/>
            <person name="Kook Y.H."/>
            <person name="Kim B.J."/>
        </authorList>
    </citation>
    <scope>NUCLEOTIDE SEQUENCE [LARGE SCALE GENOMIC DNA]</scope>
    <source>
        <strain evidence="2">ATCC 13950 / DSM 43223 / JCM 6384 / NCTC 13025 / 3600</strain>
    </source>
</reference>
<accession>H8IQC6</accession>
<evidence type="ECO:0000313" key="2">
    <source>
        <dbReference type="Proteomes" id="UP000008004"/>
    </source>
</evidence>
<dbReference type="HOGENOM" id="CLU_3346146_0_0_11"/>
<dbReference type="PATRIC" id="fig|487521.10.peg.1830"/>
<protein>
    <submittedName>
        <fullName evidence="1">Uncharacterized protein</fullName>
    </submittedName>
</protein>
<dbReference type="Proteomes" id="UP000008004">
    <property type="component" value="Chromosome"/>
</dbReference>